<protein>
    <submittedName>
        <fullName evidence="3">Aldo/keto reductase</fullName>
    </submittedName>
</protein>
<accession>A0A1X2GDW7</accession>
<evidence type="ECO:0000259" key="2">
    <source>
        <dbReference type="Pfam" id="PF00248"/>
    </source>
</evidence>
<dbReference type="Proteomes" id="UP000242146">
    <property type="component" value="Unassembled WGS sequence"/>
</dbReference>
<dbReference type="EMBL" id="MCGT01000020">
    <property type="protein sequence ID" value="ORX51603.1"/>
    <property type="molecule type" value="Genomic_DNA"/>
</dbReference>
<dbReference type="PANTHER" id="PTHR43364">
    <property type="entry name" value="NADH-SPECIFIC METHYLGLYOXAL REDUCTASE-RELATED"/>
    <property type="match status" value="1"/>
</dbReference>
<name>A0A1X2GDW7_9FUNG</name>
<dbReference type="PANTHER" id="PTHR43364:SF15">
    <property type="entry name" value="ARYL-ALCOHOL DEHYDROGENASE AAD16-RELATED"/>
    <property type="match status" value="1"/>
</dbReference>
<comment type="caution">
    <text evidence="3">The sequence shown here is derived from an EMBL/GenBank/DDBJ whole genome shotgun (WGS) entry which is preliminary data.</text>
</comment>
<organism evidence="3 4">
    <name type="scientific">Hesseltinella vesiculosa</name>
    <dbReference type="NCBI Taxonomy" id="101127"/>
    <lineage>
        <taxon>Eukaryota</taxon>
        <taxon>Fungi</taxon>
        <taxon>Fungi incertae sedis</taxon>
        <taxon>Mucoromycota</taxon>
        <taxon>Mucoromycotina</taxon>
        <taxon>Mucoromycetes</taxon>
        <taxon>Mucorales</taxon>
        <taxon>Cunninghamellaceae</taxon>
        <taxon>Hesseltinella</taxon>
    </lineage>
</organism>
<dbReference type="AlphaFoldDB" id="A0A1X2GDW7"/>
<dbReference type="InterPro" id="IPR036812">
    <property type="entry name" value="NAD(P)_OxRdtase_dom_sf"/>
</dbReference>
<dbReference type="OrthoDB" id="37537at2759"/>
<feature type="domain" description="NADP-dependent oxidoreductase" evidence="2">
    <location>
        <begin position="15"/>
        <end position="329"/>
    </location>
</feature>
<sequence>MEYVRLGKTGMQVSRISLGCMSYGSSKWMDFVLEEDESLALMKDAWDAGINFWDTASGYSNGKSEELVGKAIKKFNIPRSRLVLATKVFMPVFDDLSVSFASIDPKDPRKVNNGGLSRKFIFDSVNASLKRLDLDYIDLLYIHRFDNNTPIEETMEALNDLVRSGKVRYLGASSMYAWQFARMNGVAEKNGWTQFVAMQDLYNLLYREEEREMIPYLLDQKIGQVPWSPLDRGLLARPLGQDTLRTSSDFGFERIHPGGLNNVDKAIVNRVEELAKKKSIPMSQVALAWVLSKPAVSSAIVGINKSSRIADAVDSLKVKLTEEELRFLEEPYLPRALQGGLA</sequence>
<dbReference type="InterPro" id="IPR023210">
    <property type="entry name" value="NADP_OxRdtase_dom"/>
</dbReference>
<evidence type="ECO:0000256" key="1">
    <source>
        <dbReference type="ARBA" id="ARBA00023002"/>
    </source>
</evidence>
<dbReference type="STRING" id="101127.A0A1X2GDW7"/>
<dbReference type="InterPro" id="IPR050523">
    <property type="entry name" value="AKR_Detox_Biosynth"/>
</dbReference>
<gene>
    <name evidence="3" type="ORF">DM01DRAFT_1324063</name>
</gene>
<dbReference type="CDD" id="cd19079">
    <property type="entry name" value="AKR_EcYajO-like"/>
    <property type="match status" value="1"/>
</dbReference>
<dbReference type="GO" id="GO:0016491">
    <property type="term" value="F:oxidoreductase activity"/>
    <property type="evidence" value="ECO:0007669"/>
    <property type="project" value="UniProtKB-KW"/>
</dbReference>
<dbReference type="Pfam" id="PF00248">
    <property type="entry name" value="Aldo_ket_red"/>
    <property type="match status" value="1"/>
</dbReference>
<evidence type="ECO:0000313" key="3">
    <source>
        <dbReference type="EMBL" id="ORX51603.1"/>
    </source>
</evidence>
<dbReference type="SUPFAM" id="SSF51430">
    <property type="entry name" value="NAD(P)-linked oxidoreductase"/>
    <property type="match status" value="1"/>
</dbReference>
<dbReference type="Gene3D" id="3.20.20.100">
    <property type="entry name" value="NADP-dependent oxidoreductase domain"/>
    <property type="match status" value="1"/>
</dbReference>
<proteinExistence type="predicted"/>
<dbReference type="GO" id="GO:0005829">
    <property type="term" value="C:cytosol"/>
    <property type="evidence" value="ECO:0007669"/>
    <property type="project" value="UniProtKB-ARBA"/>
</dbReference>
<keyword evidence="4" id="KW-1185">Reference proteome</keyword>
<evidence type="ECO:0000313" key="4">
    <source>
        <dbReference type="Proteomes" id="UP000242146"/>
    </source>
</evidence>
<dbReference type="FunFam" id="3.20.20.100:FF:000004">
    <property type="entry name" value="Oxidoreductase, aldo/keto reductase"/>
    <property type="match status" value="1"/>
</dbReference>
<keyword evidence="1" id="KW-0560">Oxidoreductase</keyword>
<reference evidence="3 4" key="1">
    <citation type="submission" date="2016-07" db="EMBL/GenBank/DDBJ databases">
        <title>Pervasive Adenine N6-methylation of Active Genes in Fungi.</title>
        <authorList>
            <consortium name="DOE Joint Genome Institute"/>
            <person name="Mondo S.J."/>
            <person name="Dannebaum R.O."/>
            <person name="Kuo R.C."/>
            <person name="Labutti K."/>
            <person name="Haridas S."/>
            <person name="Kuo A."/>
            <person name="Salamov A."/>
            <person name="Ahrendt S.R."/>
            <person name="Lipzen A."/>
            <person name="Sullivan W."/>
            <person name="Andreopoulos W.B."/>
            <person name="Clum A."/>
            <person name="Lindquist E."/>
            <person name="Daum C."/>
            <person name="Ramamoorthy G.K."/>
            <person name="Gryganskyi A."/>
            <person name="Culley D."/>
            <person name="Magnuson J.K."/>
            <person name="James T.Y."/>
            <person name="O'Malley M.A."/>
            <person name="Stajich J.E."/>
            <person name="Spatafora J.W."/>
            <person name="Visel A."/>
            <person name="Grigoriev I.V."/>
        </authorList>
    </citation>
    <scope>NUCLEOTIDE SEQUENCE [LARGE SCALE GENOMIC DNA]</scope>
    <source>
        <strain evidence="3 4">NRRL 3301</strain>
    </source>
</reference>